<dbReference type="RefSeq" id="WP_009544048.1">
    <property type="nucleotide sequence ID" value="NC_010546.1"/>
</dbReference>
<organism evidence="2 3">
    <name type="scientific">Crocosphaera subtropica (strain ATCC 51142 / BH68)</name>
    <name type="common">Cyanothece sp. (strain ATCC 51142)</name>
    <dbReference type="NCBI Taxonomy" id="43989"/>
    <lineage>
        <taxon>Bacteria</taxon>
        <taxon>Bacillati</taxon>
        <taxon>Cyanobacteriota</taxon>
        <taxon>Cyanophyceae</taxon>
        <taxon>Oscillatoriophycideae</taxon>
        <taxon>Chroococcales</taxon>
        <taxon>Aphanothecaceae</taxon>
        <taxon>Crocosphaera</taxon>
        <taxon>Crocosphaera subtropica</taxon>
    </lineage>
</organism>
<keyword evidence="3" id="KW-1185">Reference proteome</keyword>
<dbReference type="AlphaFoldDB" id="B1WUX0"/>
<evidence type="ECO:0000256" key="1">
    <source>
        <dbReference type="SAM" id="SignalP"/>
    </source>
</evidence>
<dbReference type="Proteomes" id="UP000001203">
    <property type="component" value="Chromosome circular"/>
</dbReference>
<protein>
    <submittedName>
        <fullName evidence="2">Uncharacterized protein</fullName>
    </submittedName>
</protein>
<dbReference type="HOGENOM" id="CLU_3198774_0_0_3"/>
<name>B1WUX0_CROS5</name>
<accession>B1WUX0</accession>
<dbReference type="EMBL" id="CP000806">
    <property type="protein sequence ID" value="ACB50571.1"/>
    <property type="molecule type" value="Genomic_DNA"/>
</dbReference>
<feature type="chain" id="PRO_5002769938" evidence="1">
    <location>
        <begin position="29"/>
        <end position="45"/>
    </location>
</feature>
<proteinExistence type="predicted"/>
<keyword evidence="1" id="KW-0732">Signal</keyword>
<sequence>MMTLSRFLTITVPTVATLSFIAVLPTNAATVTATFDLTNLGHKVN</sequence>
<gene>
    <name evidence="2" type="ordered locus">cce_1221</name>
</gene>
<reference evidence="2 3" key="1">
    <citation type="journal article" date="2008" name="Proc. Natl. Acad. Sci. U.S.A.">
        <title>The genome of Cyanothece 51142, a unicellular diazotrophic cyanobacterium important in the marine nitrogen cycle.</title>
        <authorList>
            <person name="Welsh E.A."/>
            <person name="Liberton M."/>
            <person name="Stoeckel J."/>
            <person name="Loh T."/>
            <person name="Elvitigala T."/>
            <person name="Wang C."/>
            <person name="Wollam A."/>
            <person name="Fulton R.S."/>
            <person name="Clifton S.W."/>
            <person name="Jacobs J.M."/>
            <person name="Aurora R."/>
            <person name="Ghosh B.K."/>
            <person name="Sherman L.A."/>
            <person name="Smith R.D."/>
            <person name="Wilson R.K."/>
            <person name="Pakrasi H.B."/>
        </authorList>
    </citation>
    <scope>NUCLEOTIDE SEQUENCE [LARGE SCALE GENOMIC DNA]</scope>
    <source>
        <strain evidence="3">ATCC 51142 / BH68</strain>
    </source>
</reference>
<evidence type="ECO:0000313" key="2">
    <source>
        <dbReference type="EMBL" id="ACB50571.1"/>
    </source>
</evidence>
<dbReference type="KEGG" id="cyt:cce_1221"/>
<evidence type="ECO:0000313" key="3">
    <source>
        <dbReference type="Proteomes" id="UP000001203"/>
    </source>
</evidence>
<feature type="signal peptide" evidence="1">
    <location>
        <begin position="1"/>
        <end position="28"/>
    </location>
</feature>